<name>A0A9J5ZK96_SOLCO</name>
<proteinExistence type="predicted"/>
<comment type="caution">
    <text evidence="2">The sequence shown here is derived from an EMBL/GenBank/DDBJ whole genome shotgun (WGS) entry which is preliminary data.</text>
</comment>
<dbReference type="EMBL" id="JACXVP010000004">
    <property type="protein sequence ID" value="KAG5612558.1"/>
    <property type="molecule type" value="Genomic_DNA"/>
</dbReference>
<protein>
    <submittedName>
        <fullName evidence="2">Uncharacterized protein</fullName>
    </submittedName>
</protein>
<accession>A0A9J5ZK96</accession>
<evidence type="ECO:0000313" key="2">
    <source>
        <dbReference type="EMBL" id="KAG5612558.1"/>
    </source>
</evidence>
<dbReference type="OrthoDB" id="1305119at2759"/>
<feature type="region of interest" description="Disordered" evidence="1">
    <location>
        <begin position="79"/>
        <end position="101"/>
    </location>
</feature>
<evidence type="ECO:0000256" key="1">
    <source>
        <dbReference type="SAM" id="MobiDB-lite"/>
    </source>
</evidence>
<keyword evidence="3" id="KW-1185">Reference proteome</keyword>
<dbReference type="Proteomes" id="UP000824120">
    <property type="component" value="Chromosome 4"/>
</dbReference>
<dbReference type="AlphaFoldDB" id="A0A9J5ZK96"/>
<sequence length="101" mass="11366">MTAYCYTLLSVRDEIIDLEAPPDSYVPAEKEAAEQEIKRRKKEVSRATSHVGNGLYDSSFADKGLPLDPHLRMLKQNPSFLKIERKPQGGNKGKKVIYSSN</sequence>
<evidence type="ECO:0000313" key="3">
    <source>
        <dbReference type="Proteomes" id="UP000824120"/>
    </source>
</evidence>
<gene>
    <name evidence="2" type="ORF">H5410_023839</name>
</gene>
<organism evidence="2 3">
    <name type="scientific">Solanum commersonii</name>
    <name type="common">Commerson's wild potato</name>
    <name type="synonym">Commerson's nightshade</name>
    <dbReference type="NCBI Taxonomy" id="4109"/>
    <lineage>
        <taxon>Eukaryota</taxon>
        <taxon>Viridiplantae</taxon>
        <taxon>Streptophyta</taxon>
        <taxon>Embryophyta</taxon>
        <taxon>Tracheophyta</taxon>
        <taxon>Spermatophyta</taxon>
        <taxon>Magnoliopsida</taxon>
        <taxon>eudicotyledons</taxon>
        <taxon>Gunneridae</taxon>
        <taxon>Pentapetalae</taxon>
        <taxon>asterids</taxon>
        <taxon>lamiids</taxon>
        <taxon>Solanales</taxon>
        <taxon>Solanaceae</taxon>
        <taxon>Solanoideae</taxon>
        <taxon>Solaneae</taxon>
        <taxon>Solanum</taxon>
    </lineage>
</organism>
<reference evidence="2 3" key="1">
    <citation type="submission" date="2020-09" db="EMBL/GenBank/DDBJ databases">
        <title>De no assembly of potato wild relative species, Solanum commersonii.</title>
        <authorList>
            <person name="Cho K."/>
        </authorList>
    </citation>
    <scope>NUCLEOTIDE SEQUENCE [LARGE SCALE GENOMIC DNA]</scope>
    <source>
        <strain evidence="2">LZ3.2</strain>
        <tissue evidence="2">Leaf</tissue>
    </source>
</reference>